<dbReference type="CDD" id="cd06421">
    <property type="entry name" value="CESA_CelA_like"/>
    <property type="match status" value="1"/>
</dbReference>
<proteinExistence type="predicted"/>
<feature type="transmembrane region" description="Helical" evidence="7">
    <location>
        <begin position="549"/>
        <end position="570"/>
    </location>
</feature>
<dbReference type="PANTHER" id="PTHR43867:SF7">
    <property type="entry name" value="CELLULOSE SYNTHASE (EUROFUNG)"/>
    <property type="match status" value="1"/>
</dbReference>
<feature type="transmembrane region" description="Helical" evidence="7">
    <location>
        <begin position="604"/>
        <end position="626"/>
    </location>
</feature>
<evidence type="ECO:0000313" key="8">
    <source>
        <dbReference type="EMBL" id="ADY16685.1"/>
    </source>
</evidence>
<sequence>MFPDNVYDIEELSPDDRTLCAQKYRKYLHNIAQAAIWTTYIYFALRLFLALIAPEQTWKMWIMLGIEGLFARKVSQIKSTQQPLTYLDMSLSHKRLSFAATATPLHHTPRKRLRSDENLPRVDVLVTCCGEPIEIILDTVRAACCLDYPASRFRVRLLDDGASSDLHDEIAKLTTKWTHLSYHTRGKQSGQSFAKAGNLNYALFSLQTEDPPEFCTVVDADSILMPEFLRATLPHLLADPKVALLTTRQYFYNLPHGDPLSQSRAYFYTCENAELNLLGHALDAGSGAVFRRDAILDAGGYPIYSFSEDWQLSLILRGLGKRTMQVQEALQFGLVPTSLAGHLKQRNRWHIGHSQQISVLVPSVNKAIPEHLRWEIALGGLSIMAGLLSYSIGFVALPFLIVSDVGFIPAGSALVVKVQVVLAIMYVATTWAYDWARSAHAGVSFEPFAHAENCWLATAHLYAIVQFHLFGSKPKGSFVTGSTANSNENTMSISSFQKACRDTLQSGALLNVSLFFVTVGTMLFAGWTAISGGGSTISKLLTTIAWPPLLHLCLLVIVNNWVPIAHLFNLPIYPSRDSRLLTTKEGVSYPRAEVEGELCTGKSFLGPCCSIMVSIVLLGTFVGAVIS</sequence>
<evidence type="ECO:0000256" key="7">
    <source>
        <dbReference type="SAM" id="Phobius"/>
    </source>
</evidence>
<dbReference type="GO" id="GO:0016020">
    <property type="term" value="C:membrane"/>
    <property type="evidence" value="ECO:0007669"/>
    <property type="project" value="UniProtKB-SubCell"/>
</dbReference>
<evidence type="ECO:0000256" key="3">
    <source>
        <dbReference type="ARBA" id="ARBA00022679"/>
    </source>
</evidence>
<dbReference type="GO" id="GO:0016757">
    <property type="term" value="F:glycosyltransferase activity"/>
    <property type="evidence" value="ECO:0007669"/>
    <property type="project" value="UniProtKB-KW"/>
</dbReference>
<evidence type="ECO:0000256" key="4">
    <source>
        <dbReference type="ARBA" id="ARBA00022692"/>
    </source>
</evidence>
<keyword evidence="6 7" id="KW-0472">Membrane</keyword>
<comment type="subcellular location">
    <subcellularLocation>
        <location evidence="1">Membrane</location>
        <topology evidence="1">Multi-pass membrane protein</topology>
    </subcellularLocation>
</comment>
<keyword evidence="5 7" id="KW-1133">Transmembrane helix</keyword>
<feature type="transmembrane region" description="Helical" evidence="7">
    <location>
        <begin position="407"/>
        <end position="428"/>
    </location>
</feature>
<organism evidence="8">
    <name type="scientific">Penicillium aethiopicum</name>
    <dbReference type="NCBI Taxonomy" id="36650"/>
    <lineage>
        <taxon>Eukaryota</taxon>
        <taxon>Fungi</taxon>
        <taxon>Dikarya</taxon>
        <taxon>Ascomycota</taxon>
        <taxon>Pezizomycotina</taxon>
        <taxon>Eurotiomycetes</taxon>
        <taxon>Eurotiomycetidae</taxon>
        <taxon>Eurotiales</taxon>
        <taxon>Aspergillaceae</taxon>
        <taxon>Penicillium</taxon>
    </lineage>
</organism>
<evidence type="ECO:0000256" key="5">
    <source>
        <dbReference type="ARBA" id="ARBA00022989"/>
    </source>
</evidence>
<dbReference type="Gene3D" id="3.90.550.10">
    <property type="entry name" value="Spore Coat Polysaccharide Biosynthesis Protein SpsA, Chain A"/>
    <property type="match status" value="1"/>
</dbReference>
<keyword evidence="2" id="KW-0328">Glycosyltransferase</keyword>
<reference evidence="8" key="1">
    <citation type="journal article" date="2011" name="J. Am. Chem. Soc.">
        <title>Fungal indole alkaloid biosynthesis: genetic and biochemical investigation of the tryptoquialanine pathway in Penicillium aethiopicum.</title>
        <authorList>
            <person name="Gao X."/>
            <person name="Chooi Y.H."/>
            <person name="Ames B.D."/>
            <person name="Wang P."/>
            <person name="Walsh C.T."/>
            <person name="Tang Y."/>
        </authorList>
    </citation>
    <scope>NUCLEOTIDE SEQUENCE</scope>
    <source>
        <strain evidence="8">IBT 5753</strain>
    </source>
</reference>
<accession>F1CWD2</accession>
<dbReference type="AlphaFoldDB" id="F1CWD2"/>
<feature type="transmembrane region" description="Helical" evidence="7">
    <location>
        <begin position="34"/>
        <end position="53"/>
    </location>
</feature>
<name>F1CWD2_PENAE</name>
<evidence type="ECO:0000256" key="1">
    <source>
        <dbReference type="ARBA" id="ARBA00004141"/>
    </source>
</evidence>
<evidence type="ECO:0000256" key="6">
    <source>
        <dbReference type="ARBA" id="ARBA00023136"/>
    </source>
</evidence>
<dbReference type="InterPro" id="IPR029044">
    <property type="entry name" value="Nucleotide-diphossugar_trans"/>
</dbReference>
<evidence type="ECO:0000256" key="2">
    <source>
        <dbReference type="ARBA" id="ARBA00022676"/>
    </source>
</evidence>
<feature type="transmembrane region" description="Helical" evidence="7">
    <location>
        <begin position="508"/>
        <end position="529"/>
    </location>
</feature>
<feature type="transmembrane region" description="Helical" evidence="7">
    <location>
        <begin position="376"/>
        <end position="401"/>
    </location>
</feature>
<keyword evidence="3" id="KW-0808">Transferase</keyword>
<dbReference type="EMBL" id="HQ591508">
    <property type="protein sequence ID" value="ADY16685.1"/>
    <property type="molecule type" value="Genomic_DNA"/>
</dbReference>
<dbReference type="PANTHER" id="PTHR43867">
    <property type="entry name" value="CELLULOSE SYNTHASE CATALYTIC SUBUNIT A [UDP-FORMING]"/>
    <property type="match status" value="1"/>
</dbReference>
<dbReference type="SUPFAM" id="SSF53448">
    <property type="entry name" value="Nucleotide-diphospho-sugar transferases"/>
    <property type="match status" value="1"/>
</dbReference>
<keyword evidence="4 7" id="KW-0812">Transmembrane</keyword>
<dbReference type="InterPro" id="IPR050321">
    <property type="entry name" value="Glycosyltr_2/OpgH_subfam"/>
</dbReference>
<dbReference type="Pfam" id="PF13641">
    <property type="entry name" value="Glyco_tranf_2_3"/>
    <property type="match status" value="1"/>
</dbReference>
<protein>
    <submittedName>
        <fullName evidence="8">Uncharacterized protein</fullName>
    </submittedName>
</protein>